<evidence type="ECO:0000313" key="2">
    <source>
        <dbReference type="EMBL" id="OQP30612.1"/>
    </source>
</evidence>
<dbReference type="RefSeq" id="WP_081141813.1">
    <property type="nucleotide sequence ID" value="NZ_MWUE01000033.1"/>
</dbReference>
<dbReference type="OrthoDB" id="9798585at2"/>
<dbReference type="Gene3D" id="2.60.120.10">
    <property type="entry name" value="Jelly Rolls"/>
    <property type="match status" value="1"/>
</dbReference>
<organism evidence="2 3">
    <name type="scientific">Pantoea latae</name>
    <dbReference type="NCBI Taxonomy" id="1964541"/>
    <lineage>
        <taxon>Bacteria</taxon>
        <taxon>Pseudomonadati</taxon>
        <taxon>Pseudomonadota</taxon>
        <taxon>Gammaproteobacteria</taxon>
        <taxon>Enterobacterales</taxon>
        <taxon>Erwiniaceae</taxon>
        <taxon>Pantoea</taxon>
    </lineage>
</organism>
<evidence type="ECO:0000313" key="3">
    <source>
        <dbReference type="Proteomes" id="UP000192769"/>
    </source>
</evidence>
<dbReference type="CDD" id="cd06981">
    <property type="entry name" value="cupin_reut_a1446"/>
    <property type="match status" value="1"/>
</dbReference>
<reference evidence="2 3" key="1">
    <citation type="submission" date="2017-02" db="EMBL/GenBank/DDBJ databases">
        <title>Whole genome shotgun sequence of Pantoea agglomerans strain AS1 isolated from a cycad, Zamia floridana in Central Florida, USA.</title>
        <authorList>
            <person name="Lata P."/>
            <person name="Govindarajan S."/>
            <person name="Qi F."/>
            <person name="Li J.-L."/>
            <person name="Maurya S.K."/>
            <person name="Sahoo M.K."/>
        </authorList>
    </citation>
    <scope>NUCLEOTIDE SEQUENCE [LARGE SCALE GENOMIC DNA]</scope>
    <source>
        <strain evidence="2 3">AS1</strain>
    </source>
</reference>
<proteinExistence type="predicted"/>
<evidence type="ECO:0000259" key="1">
    <source>
        <dbReference type="Pfam" id="PF07883"/>
    </source>
</evidence>
<name>A0A1V9D9J7_9GAMM</name>
<keyword evidence="3" id="KW-1185">Reference proteome</keyword>
<dbReference type="InterPro" id="IPR011051">
    <property type="entry name" value="RmlC_Cupin_sf"/>
</dbReference>
<feature type="domain" description="Cupin type-2" evidence="1">
    <location>
        <begin position="43"/>
        <end position="106"/>
    </location>
</feature>
<dbReference type="SUPFAM" id="SSF51182">
    <property type="entry name" value="RmlC-like cupins"/>
    <property type="match status" value="1"/>
</dbReference>
<dbReference type="AlphaFoldDB" id="A0A1V9D9J7"/>
<protein>
    <submittedName>
        <fullName evidence="2">Cupin</fullName>
    </submittedName>
</protein>
<comment type="caution">
    <text evidence="2">The sequence shown here is derived from an EMBL/GenBank/DDBJ whole genome shotgun (WGS) entry which is preliminary data.</text>
</comment>
<dbReference type="InterPro" id="IPR013096">
    <property type="entry name" value="Cupin_2"/>
</dbReference>
<dbReference type="Pfam" id="PF07883">
    <property type="entry name" value="Cupin_2"/>
    <property type="match status" value="1"/>
</dbReference>
<dbReference type="InterPro" id="IPR014710">
    <property type="entry name" value="RmlC-like_jellyroll"/>
</dbReference>
<dbReference type="Proteomes" id="UP000192769">
    <property type="component" value="Unassembled WGS sequence"/>
</dbReference>
<gene>
    <name evidence="2" type="ORF">B2J69_20440</name>
</gene>
<accession>A0A1V9D9J7</accession>
<sequence length="116" mass="13305">MFTSLFSDFPPAAARGEQETFEDLLRRPDVRIERIISTGQASPPGFWYSQPQGEWVMVVQGEAGLQLEHDAQERVLRAGDFINLPAQVRHRVNWTRSDPPTIWLAVHYDLPDDEDD</sequence>
<dbReference type="EMBL" id="MWUE01000033">
    <property type="protein sequence ID" value="OQP30612.1"/>
    <property type="molecule type" value="Genomic_DNA"/>
</dbReference>